<dbReference type="AlphaFoldDB" id="A0AAE9VM93"/>
<feature type="domain" description="HAMP" evidence="19">
    <location>
        <begin position="212"/>
        <end position="265"/>
    </location>
</feature>
<keyword evidence="5 15" id="KW-0597">Phosphoprotein</keyword>
<keyword evidence="8" id="KW-0547">Nucleotide-binding</keyword>
<dbReference type="SUPFAM" id="SSF47384">
    <property type="entry name" value="Homodimeric domain of signal transducing histidine kinase"/>
    <property type="match status" value="1"/>
</dbReference>
<evidence type="ECO:0000256" key="16">
    <source>
        <dbReference type="SAM" id="Phobius"/>
    </source>
</evidence>
<dbReference type="InterPro" id="IPR036890">
    <property type="entry name" value="HATPase_C_sf"/>
</dbReference>
<dbReference type="InterPro" id="IPR036641">
    <property type="entry name" value="HPT_dom_sf"/>
</dbReference>
<gene>
    <name evidence="21" type="ORF">O6P33_10425</name>
</gene>
<evidence type="ECO:0000259" key="17">
    <source>
        <dbReference type="PROSITE" id="PS50109"/>
    </source>
</evidence>
<dbReference type="SUPFAM" id="SSF47226">
    <property type="entry name" value="Histidine-containing phosphotransfer domain, HPT domain"/>
    <property type="match status" value="1"/>
</dbReference>
<evidence type="ECO:0000313" key="21">
    <source>
        <dbReference type="EMBL" id="WBE24773.1"/>
    </source>
</evidence>
<proteinExistence type="predicted"/>
<dbReference type="InterPro" id="IPR036097">
    <property type="entry name" value="HisK_dim/P_sf"/>
</dbReference>
<dbReference type="GO" id="GO:0005524">
    <property type="term" value="F:ATP binding"/>
    <property type="evidence" value="ECO:0007669"/>
    <property type="project" value="UniProtKB-KW"/>
</dbReference>
<feature type="transmembrane region" description="Helical" evidence="16">
    <location>
        <begin position="192"/>
        <end position="214"/>
    </location>
</feature>
<evidence type="ECO:0000256" key="5">
    <source>
        <dbReference type="ARBA" id="ARBA00022553"/>
    </source>
</evidence>
<dbReference type="InterPro" id="IPR003660">
    <property type="entry name" value="HAMP_dom"/>
</dbReference>
<dbReference type="Proteomes" id="UP001212189">
    <property type="component" value="Chromosome"/>
</dbReference>
<evidence type="ECO:0000256" key="12">
    <source>
        <dbReference type="ARBA" id="ARBA00023012"/>
    </source>
</evidence>
<evidence type="ECO:0000256" key="15">
    <source>
        <dbReference type="PROSITE-ProRule" id="PRU00169"/>
    </source>
</evidence>
<dbReference type="PANTHER" id="PTHR45339:SF1">
    <property type="entry name" value="HYBRID SIGNAL TRANSDUCTION HISTIDINE KINASE J"/>
    <property type="match status" value="1"/>
</dbReference>
<name>A0AAE9VM93_9GAMM</name>
<feature type="modified residue" description="Phosphohistidine" evidence="14">
    <location>
        <position position="867"/>
    </location>
</feature>
<evidence type="ECO:0000256" key="6">
    <source>
        <dbReference type="ARBA" id="ARBA00022679"/>
    </source>
</evidence>
<keyword evidence="11 16" id="KW-1133">Transmembrane helix</keyword>
<feature type="domain" description="Histidine kinase" evidence="17">
    <location>
        <begin position="429"/>
        <end position="650"/>
    </location>
</feature>
<dbReference type="PANTHER" id="PTHR45339">
    <property type="entry name" value="HYBRID SIGNAL TRANSDUCTION HISTIDINE KINASE J"/>
    <property type="match status" value="1"/>
</dbReference>
<dbReference type="InterPro" id="IPR011006">
    <property type="entry name" value="CheY-like_superfamily"/>
</dbReference>
<dbReference type="EMBL" id="CP114976">
    <property type="protein sequence ID" value="WBE24773.1"/>
    <property type="molecule type" value="Genomic_DNA"/>
</dbReference>
<dbReference type="RefSeq" id="WP_269817717.1">
    <property type="nucleotide sequence ID" value="NZ_CP114976.1"/>
</dbReference>
<feature type="domain" description="Response regulatory" evidence="18">
    <location>
        <begin position="676"/>
        <end position="793"/>
    </location>
</feature>
<keyword evidence="4" id="KW-1003">Cell membrane</keyword>
<dbReference type="InterPro" id="IPR005467">
    <property type="entry name" value="His_kinase_dom"/>
</dbReference>
<comment type="subcellular location">
    <subcellularLocation>
        <location evidence="2">Cell membrane</location>
        <topology evidence="2">Multi-pass membrane protein</topology>
    </subcellularLocation>
</comment>
<dbReference type="InterPro" id="IPR003594">
    <property type="entry name" value="HATPase_dom"/>
</dbReference>
<dbReference type="CDD" id="cd16922">
    <property type="entry name" value="HATPase_EvgS-ArcB-TorS-like"/>
    <property type="match status" value="1"/>
</dbReference>
<dbReference type="CDD" id="cd00082">
    <property type="entry name" value="HisKA"/>
    <property type="match status" value="1"/>
</dbReference>
<dbReference type="Gene3D" id="6.10.340.10">
    <property type="match status" value="1"/>
</dbReference>
<evidence type="ECO:0000256" key="10">
    <source>
        <dbReference type="ARBA" id="ARBA00022840"/>
    </source>
</evidence>
<dbReference type="PROSITE" id="PS50110">
    <property type="entry name" value="RESPONSE_REGULATORY"/>
    <property type="match status" value="1"/>
</dbReference>
<protein>
    <recommendedName>
        <fullName evidence="3">histidine kinase</fullName>
        <ecNumber evidence="3">2.7.13.3</ecNumber>
    </recommendedName>
</protein>
<evidence type="ECO:0000313" key="22">
    <source>
        <dbReference type="Proteomes" id="UP001212189"/>
    </source>
</evidence>
<evidence type="ECO:0000256" key="8">
    <source>
        <dbReference type="ARBA" id="ARBA00022741"/>
    </source>
</evidence>
<evidence type="ECO:0000256" key="14">
    <source>
        <dbReference type="PROSITE-ProRule" id="PRU00110"/>
    </source>
</evidence>
<feature type="modified residue" description="4-aspartylphosphate" evidence="15">
    <location>
        <position position="728"/>
    </location>
</feature>
<dbReference type="CDD" id="cd17546">
    <property type="entry name" value="REC_hyHK_CKI1_RcsC-like"/>
    <property type="match status" value="1"/>
</dbReference>
<keyword evidence="12" id="KW-0902">Two-component regulatory system</keyword>
<dbReference type="GO" id="GO:0000155">
    <property type="term" value="F:phosphorelay sensor kinase activity"/>
    <property type="evidence" value="ECO:0007669"/>
    <property type="project" value="InterPro"/>
</dbReference>
<evidence type="ECO:0000256" key="13">
    <source>
        <dbReference type="ARBA" id="ARBA00023136"/>
    </source>
</evidence>
<dbReference type="GO" id="GO:0005886">
    <property type="term" value="C:plasma membrane"/>
    <property type="evidence" value="ECO:0007669"/>
    <property type="project" value="UniProtKB-SubCell"/>
</dbReference>
<dbReference type="InterPro" id="IPR008207">
    <property type="entry name" value="Sig_transdc_His_kin_Hpt_dom"/>
</dbReference>
<evidence type="ECO:0000259" key="19">
    <source>
        <dbReference type="PROSITE" id="PS50885"/>
    </source>
</evidence>
<dbReference type="Pfam" id="PF02518">
    <property type="entry name" value="HATPase_c"/>
    <property type="match status" value="1"/>
</dbReference>
<feature type="domain" description="HPt" evidence="20">
    <location>
        <begin position="828"/>
        <end position="925"/>
    </location>
</feature>
<evidence type="ECO:0000256" key="2">
    <source>
        <dbReference type="ARBA" id="ARBA00004651"/>
    </source>
</evidence>
<dbReference type="Pfam" id="PF00072">
    <property type="entry name" value="Response_reg"/>
    <property type="match status" value="1"/>
</dbReference>
<dbReference type="SUPFAM" id="SSF52172">
    <property type="entry name" value="CheY-like"/>
    <property type="match status" value="1"/>
</dbReference>
<keyword evidence="13 16" id="KW-0472">Membrane</keyword>
<dbReference type="SUPFAM" id="SSF55874">
    <property type="entry name" value="ATPase domain of HSP90 chaperone/DNA topoisomerase II/histidine kinase"/>
    <property type="match status" value="1"/>
</dbReference>
<dbReference type="PROSITE" id="PS50894">
    <property type="entry name" value="HPT"/>
    <property type="match status" value="1"/>
</dbReference>
<dbReference type="InterPro" id="IPR004358">
    <property type="entry name" value="Sig_transdc_His_kin-like_C"/>
</dbReference>
<evidence type="ECO:0000259" key="18">
    <source>
        <dbReference type="PROSITE" id="PS50110"/>
    </source>
</evidence>
<keyword evidence="9" id="KW-0418">Kinase</keyword>
<dbReference type="SMART" id="SM00387">
    <property type="entry name" value="HATPase_c"/>
    <property type="match status" value="1"/>
</dbReference>
<dbReference type="SMART" id="SM00304">
    <property type="entry name" value="HAMP"/>
    <property type="match status" value="1"/>
</dbReference>
<dbReference type="Gene3D" id="3.40.50.2300">
    <property type="match status" value="1"/>
</dbReference>
<dbReference type="PROSITE" id="PS50109">
    <property type="entry name" value="HIS_KIN"/>
    <property type="match status" value="1"/>
</dbReference>
<dbReference type="SMART" id="SM00388">
    <property type="entry name" value="HisKA"/>
    <property type="match status" value="1"/>
</dbReference>
<dbReference type="SUPFAM" id="SSF158472">
    <property type="entry name" value="HAMP domain-like"/>
    <property type="match status" value="1"/>
</dbReference>
<sequence length="929" mass="104233">MFKNIAFSITHKILLLVGLLSALATLTTLYALNSMHKVDENYRYLLEHKSQNVLTINRALLTLSDASRLAFSVLTKQTEQDMRNSQNELLQQQLTFIEKLSNISALSTAQTIILTDITTQQAHVFGLINEVIEQAVRWRGDRALIIIHSQLEPELATLHLHLDKLRQAIILDYFNATQELAETTQETITNTVLAVTFILLLAMGFASFLSYTSISRPITRLTRVMDRFSERHYDGVICYLQRNDEVGRMAQALKVFRDSMQRADRLEIEAVHNKENIRLSQQLVALTDAIPGAVFQLRLNQDGSKKFLFLNSKAEFFLEQPVTALLNRTFSKNETIFPGSSTFQWIIKKAFLHSRQTLKPIDSNIRLQREGKIIWYKILATCQPLDDQTTLFNGVLLDVTAAQDQAQALEEARSNAEQAARAKAAFLSTMTHEIRTPMNAILGLTRLMLRHDLSDSQRQRLNNINTAGQHLLSIINDILEFSKLDGDHVQLEHISFSPATLIANTVEMLSADAQQKNLQIKVIIDPQLPEYLNGDPTRIGQILLNYLNNAIKFSDGGHIYIRAHLKQINQSEFQFYCEVTDQGIGISPENAELLFKEFQQADASITRRFGGTGLGLAISRKLANLMNGDVGLQSKEGHGSTFWFTAAVSPATQPLAHDNAQHPALTLPPVDFSGLRILLVDDNAINCLVGQGMLEEAGFIVEQAHNGQQAVEHIEQHEAGYFSAILMDIMMPVLDGISAAQIIRELPQGRNIPIIIVSANLNFAEHKPINGVNAYLSKPFNEQELWRTLAQQLEQKAAPSSALPVSSTALSAQHVNQQHLQTLHNSMGDQRFSEFLGKLKQDYQARLDSIRQLHNTNNTKQVQQDLHDLISTAGHAGFQHLSQLALELNNALHHQHMQSAKQLQVKIEDCLLSTMAYLQEQIRALQGKP</sequence>
<comment type="catalytic activity">
    <reaction evidence="1">
        <text>ATP + protein L-histidine = ADP + protein N-phospho-L-histidine.</text>
        <dbReference type="EC" id="2.7.13.3"/>
    </reaction>
</comment>
<evidence type="ECO:0000256" key="9">
    <source>
        <dbReference type="ARBA" id="ARBA00022777"/>
    </source>
</evidence>
<evidence type="ECO:0000256" key="1">
    <source>
        <dbReference type="ARBA" id="ARBA00000085"/>
    </source>
</evidence>
<dbReference type="Pfam" id="PF00672">
    <property type="entry name" value="HAMP"/>
    <property type="match status" value="1"/>
</dbReference>
<dbReference type="SMART" id="SM00448">
    <property type="entry name" value="REC"/>
    <property type="match status" value="1"/>
</dbReference>
<evidence type="ECO:0000256" key="4">
    <source>
        <dbReference type="ARBA" id="ARBA00022475"/>
    </source>
</evidence>
<organism evidence="21 22">
    <name type="scientific">Denitrificimonas caeni</name>
    <dbReference type="NCBI Taxonomy" id="521720"/>
    <lineage>
        <taxon>Bacteria</taxon>
        <taxon>Pseudomonadati</taxon>
        <taxon>Pseudomonadota</taxon>
        <taxon>Gammaproteobacteria</taxon>
        <taxon>Pseudomonadales</taxon>
        <taxon>Pseudomonadaceae</taxon>
        <taxon>Denitrificimonas</taxon>
    </lineage>
</organism>
<dbReference type="Gene3D" id="3.30.565.10">
    <property type="entry name" value="Histidine kinase-like ATPase, C-terminal domain"/>
    <property type="match status" value="1"/>
</dbReference>
<reference evidence="21 22" key="1">
    <citation type="submission" date="2022-12" db="EMBL/GenBank/DDBJ databases">
        <title>Coexistence and Characterization of a Novel Tigecycline Resistance gene tet(X) variant and blaNDM-1 in a Pseudomonas caeni Isolate of Chicken Origin.</title>
        <authorList>
            <person name="Lu X."/>
            <person name="Zhang L."/>
            <person name="Li R."/>
            <person name="Wang Z."/>
        </authorList>
    </citation>
    <scope>NUCLEOTIDE SEQUENCE [LARGE SCALE GENOMIC DNA]</scope>
    <source>
        <strain evidence="21 22">CE14</strain>
    </source>
</reference>
<dbReference type="Gene3D" id="1.10.287.130">
    <property type="match status" value="1"/>
</dbReference>
<keyword evidence="22" id="KW-1185">Reference proteome</keyword>
<evidence type="ECO:0000256" key="7">
    <source>
        <dbReference type="ARBA" id="ARBA00022692"/>
    </source>
</evidence>
<dbReference type="Pfam" id="PF00512">
    <property type="entry name" value="HisKA"/>
    <property type="match status" value="1"/>
</dbReference>
<dbReference type="PRINTS" id="PR00344">
    <property type="entry name" value="BCTRLSENSOR"/>
</dbReference>
<dbReference type="FunFam" id="3.30.565.10:FF:000010">
    <property type="entry name" value="Sensor histidine kinase RcsC"/>
    <property type="match status" value="1"/>
</dbReference>
<dbReference type="KEGG" id="dce:O6P33_10425"/>
<dbReference type="Gene3D" id="1.20.120.160">
    <property type="entry name" value="HPT domain"/>
    <property type="match status" value="1"/>
</dbReference>
<evidence type="ECO:0000256" key="11">
    <source>
        <dbReference type="ARBA" id="ARBA00022989"/>
    </source>
</evidence>
<dbReference type="Pfam" id="PF01627">
    <property type="entry name" value="Hpt"/>
    <property type="match status" value="1"/>
</dbReference>
<dbReference type="InterPro" id="IPR001789">
    <property type="entry name" value="Sig_transdc_resp-reg_receiver"/>
</dbReference>
<dbReference type="CDD" id="cd06225">
    <property type="entry name" value="HAMP"/>
    <property type="match status" value="1"/>
</dbReference>
<dbReference type="PROSITE" id="PS50885">
    <property type="entry name" value="HAMP"/>
    <property type="match status" value="1"/>
</dbReference>
<keyword evidence="7 16" id="KW-0812">Transmembrane</keyword>
<dbReference type="FunFam" id="1.10.287.130:FF:000004">
    <property type="entry name" value="Ethylene receptor 1"/>
    <property type="match status" value="1"/>
</dbReference>
<dbReference type="EC" id="2.7.13.3" evidence="3"/>
<keyword evidence="6" id="KW-0808">Transferase</keyword>
<accession>A0AAE9VM93</accession>
<keyword evidence="10 21" id="KW-0067">ATP-binding</keyword>
<evidence type="ECO:0000259" key="20">
    <source>
        <dbReference type="PROSITE" id="PS50894"/>
    </source>
</evidence>
<evidence type="ECO:0000256" key="3">
    <source>
        <dbReference type="ARBA" id="ARBA00012438"/>
    </source>
</evidence>
<dbReference type="InterPro" id="IPR003661">
    <property type="entry name" value="HisK_dim/P_dom"/>
</dbReference>